<dbReference type="InterPro" id="IPR001895">
    <property type="entry name" value="RASGEF_cat_dom"/>
</dbReference>
<dbReference type="GO" id="GO:0005886">
    <property type="term" value="C:plasma membrane"/>
    <property type="evidence" value="ECO:0007669"/>
    <property type="project" value="TreeGrafter"/>
</dbReference>
<dbReference type="GO" id="GO:0005085">
    <property type="term" value="F:guanyl-nucleotide exchange factor activity"/>
    <property type="evidence" value="ECO:0007669"/>
    <property type="project" value="UniProtKB-KW"/>
</dbReference>
<keyword evidence="5" id="KW-1185">Reference proteome</keyword>
<dbReference type="WBParaSite" id="TCONS_00015561.p1">
    <property type="protein sequence ID" value="TCONS_00015561.p1"/>
    <property type="gene ID" value="XLOC_010045"/>
</dbReference>
<dbReference type="PANTHER" id="PTHR23113">
    <property type="entry name" value="GUANINE NUCLEOTIDE EXCHANGE FACTOR"/>
    <property type="match status" value="1"/>
</dbReference>
<evidence type="ECO:0000313" key="7">
    <source>
        <dbReference type="WBParaSite" id="TCONS_00015561.p1"/>
    </source>
</evidence>
<dbReference type="SUPFAM" id="SSF48366">
    <property type="entry name" value="Ras GEF"/>
    <property type="match status" value="1"/>
</dbReference>
<dbReference type="InterPro" id="IPR008937">
    <property type="entry name" value="Ras-like_GEF"/>
</dbReference>
<dbReference type="SMART" id="SM00147">
    <property type="entry name" value="RasGEF"/>
    <property type="match status" value="1"/>
</dbReference>
<dbReference type="GO" id="GO:0007265">
    <property type="term" value="P:Ras protein signal transduction"/>
    <property type="evidence" value="ECO:0007669"/>
    <property type="project" value="TreeGrafter"/>
</dbReference>
<dbReference type="WBParaSite" id="SSTP_0001059900.1">
    <property type="protein sequence ID" value="SSTP_0001059900.1"/>
    <property type="gene ID" value="SSTP_0001059900"/>
</dbReference>
<sequence>MNKKSLDCTNNTLAGYKDVENNTSTKEKDEYDEFDKLLYLHFLTIQNNLFNYLSITSKDKPLCFADFCNNTKKNSFCCECEYTRKSKKSQNNYKYMSKSIDFQSKNSSLRHSSLCNKHSTSCSILQRLSKPKKRSISLHQLLTNYSAEKQLEKIAMLASLYSYPQSQACSNKESELFSKMKFIPRSKSHDRNNIIKKTILIDESISSKASSVNEINIQDLNLSDSPVSDLVYDDKGQIIAGTAEGLYKKLMPTRNYCPSKKFIFTFLVNMRTFTNPDELLKKLLQHCMFELHSDPQNFKKEGRGALFDNIYEICKEWIHQIPYDFSNESMKSRLKEFLNLSAFDEKSRGKINDLLKELGDILDKTSKYENTIFGIEQTIEDPPQVTDMLGGIMKMTLEPSVVAQQLTHIELERLSVIGVDEFIQALSYGDMDCLDTNKEKLNKNCNDAVEDEVKDSPSSNKVSTSIRFYISWFNQLTSFVATEIMRHARKRYRVKAIEYFIDVAKECINIGNFNSMMAIVAALSLPPIARLKKTWSRVEKSKLEILQHQLNPSGNFNSYRSTLKAAIWRSENAKSKNEMMIIPFFALLLKDLFLVHQRSRIPLPNGQLNYVMFSQFADHIANLNCWRKKKCSFKKYPSILQYLLLAPNYSEKNMLWLSYDYEIAEQGIDKVQYKKLKDEHKKNIHIEIMKNKN</sequence>
<keyword evidence="1 2" id="KW-0344">Guanine-nucleotide releasing factor</keyword>
<dbReference type="InterPro" id="IPR000651">
    <property type="entry name" value="Ras-like_Gua-exchang_fac_N"/>
</dbReference>
<dbReference type="Pfam" id="PF00617">
    <property type="entry name" value="RasGEF"/>
    <property type="match status" value="1"/>
</dbReference>
<dbReference type="STRING" id="6248.A0A0K0EMB1"/>
<protein>
    <submittedName>
        <fullName evidence="6">Ras guanine nucleotide exchange factor</fullName>
    </submittedName>
    <submittedName>
        <fullName evidence="7">Ras-GEF domain-containing protein</fullName>
    </submittedName>
</protein>
<dbReference type="PANTHER" id="PTHR23113:SF356">
    <property type="entry name" value="FI05912P-RELATED"/>
    <property type="match status" value="1"/>
</dbReference>
<accession>A0A0K0EMB1</accession>
<dbReference type="Pfam" id="PF00618">
    <property type="entry name" value="RasGEF_N"/>
    <property type="match status" value="1"/>
</dbReference>
<proteinExistence type="predicted"/>
<dbReference type="AlphaFoldDB" id="A0A0K0EMB1"/>
<evidence type="ECO:0000256" key="1">
    <source>
        <dbReference type="ARBA" id="ARBA00022658"/>
    </source>
</evidence>
<evidence type="ECO:0000313" key="6">
    <source>
        <dbReference type="WBParaSite" id="SSTP_0001059900.1"/>
    </source>
</evidence>
<dbReference type="InterPro" id="IPR023578">
    <property type="entry name" value="Ras_GEF_dom_sf"/>
</dbReference>
<dbReference type="Gene3D" id="1.10.840.10">
    <property type="entry name" value="Ras guanine-nucleotide exchange factors catalytic domain"/>
    <property type="match status" value="1"/>
</dbReference>
<dbReference type="Gene3D" id="1.20.870.10">
    <property type="entry name" value="Son of sevenless (SoS) protein Chain: S domain 1"/>
    <property type="match status" value="1"/>
</dbReference>
<feature type="domain" description="Ras-GEF" evidence="3">
    <location>
        <begin position="398"/>
        <end position="664"/>
    </location>
</feature>
<evidence type="ECO:0000256" key="2">
    <source>
        <dbReference type="PROSITE-ProRule" id="PRU00168"/>
    </source>
</evidence>
<evidence type="ECO:0000259" key="3">
    <source>
        <dbReference type="PROSITE" id="PS50009"/>
    </source>
</evidence>
<dbReference type="SMART" id="SM00229">
    <property type="entry name" value="RasGEFN"/>
    <property type="match status" value="1"/>
</dbReference>
<evidence type="ECO:0000259" key="4">
    <source>
        <dbReference type="PROSITE" id="PS50212"/>
    </source>
</evidence>
<dbReference type="PROSITE" id="PS50212">
    <property type="entry name" value="RASGEF_NTER"/>
    <property type="match status" value="1"/>
</dbReference>
<dbReference type="CDD" id="cd06224">
    <property type="entry name" value="REM"/>
    <property type="match status" value="1"/>
</dbReference>
<name>A0A0K0EMB1_STRER</name>
<feature type="domain" description="N-terminal Ras-GEF" evidence="4">
    <location>
        <begin position="234"/>
        <end position="366"/>
    </location>
</feature>
<dbReference type="PROSITE" id="PS50009">
    <property type="entry name" value="RASGEF_CAT"/>
    <property type="match status" value="1"/>
</dbReference>
<dbReference type="Proteomes" id="UP000035681">
    <property type="component" value="Unplaced"/>
</dbReference>
<dbReference type="InterPro" id="IPR036964">
    <property type="entry name" value="RASGEF_cat_dom_sf"/>
</dbReference>
<reference evidence="6" key="1">
    <citation type="submission" date="2015-08" db="UniProtKB">
        <authorList>
            <consortium name="WormBaseParasite"/>
        </authorList>
    </citation>
    <scope>IDENTIFICATION</scope>
</reference>
<evidence type="ECO:0000313" key="5">
    <source>
        <dbReference type="Proteomes" id="UP000035681"/>
    </source>
</evidence>
<organism evidence="6">
    <name type="scientific">Strongyloides stercoralis</name>
    <name type="common">Threadworm</name>
    <dbReference type="NCBI Taxonomy" id="6248"/>
    <lineage>
        <taxon>Eukaryota</taxon>
        <taxon>Metazoa</taxon>
        <taxon>Ecdysozoa</taxon>
        <taxon>Nematoda</taxon>
        <taxon>Chromadorea</taxon>
        <taxon>Rhabditida</taxon>
        <taxon>Tylenchina</taxon>
        <taxon>Panagrolaimomorpha</taxon>
        <taxon>Strongyloidoidea</taxon>
        <taxon>Strongyloididae</taxon>
        <taxon>Strongyloides</taxon>
    </lineage>
</organism>